<proteinExistence type="predicted"/>
<protein>
    <submittedName>
        <fullName evidence="2">Uncharacterized protein</fullName>
    </submittedName>
</protein>
<comment type="caution">
    <text evidence="2">The sequence shown here is derived from an EMBL/GenBank/DDBJ whole genome shotgun (WGS) entry which is preliminary data.</text>
</comment>
<name>A0A835PUG5_VANPL</name>
<feature type="region of interest" description="Disordered" evidence="1">
    <location>
        <begin position="1"/>
        <end position="62"/>
    </location>
</feature>
<evidence type="ECO:0000313" key="3">
    <source>
        <dbReference type="Proteomes" id="UP000636800"/>
    </source>
</evidence>
<dbReference type="OrthoDB" id="1746530at2759"/>
<gene>
    <name evidence="2" type="ORF">HPP92_022630</name>
</gene>
<sequence length="99" mass="11483">MLYNSKFRTTKTLSSANGIHTGSGFNDLLQQEEPVEEKKPQPPGRLKIDQGEKEKKKGKKHKVKWMRRPMVMPESILEILDEDLRENAVRYLSNFLVEA</sequence>
<dbReference type="EMBL" id="JADCNL010000012">
    <property type="protein sequence ID" value="KAG0457473.1"/>
    <property type="molecule type" value="Genomic_DNA"/>
</dbReference>
<dbReference type="AlphaFoldDB" id="A0A835PUG5"/>
<accession>A0A835PUG5</accession>
<evidence type="ECO:0000256" key="1">
    <source>
        <dbReference type="SAM" id="MobiDB-lite"/>
    </source>
</evidence>
<keyword evidence="3" id="KW-1185">Reference proteome</keyword>
<organism evidence="2 3">
    <name type="scientific">Vanilla planifolia</name>
    <name type="common">Vanilla</name>
    <dbReference type="NCBI Taxonomy" id="51239"/>
    <lineage>
        <taxon>Eukaryota</taxon>
        <taxon>Viridiplantae</taxon>
        <taxon>Streptophyta</taxon>
        <taxon>Embryophyta</taxon>
        <taxon>Tracheophyta</taxon>
        <taxon>Spermatophyta</taxon>
        <taxon>Magnoliopsida</taxon>
        <taxon>Liliopsida</taxon>
        <taxon>Asparagales</taxon>
        <taxon>Orchidaceae</taxon>
        <taxon>Vanilloideae</taxon>
        <taxon>Vanilleae</taxon>
        <taxon>Vanilla</taxon>
    </lineage>
</organism>
<reference evidence="2 3" key="1">
    <citation type="journal article" date="2020" name="Nat. Food">
        <title>A phased Vanilla planifolia genome enables genetic improvement of flavour and production.</title>
        <authorList>
            <person name="Hasing T."/>
            <person name="Tang H."/>
            <person name="Brym M."/>
            <person name="Khazi F."/>
            <person name="Huang T."/>
            <person name="Chambers A.H."/>
        </authorList>
    </citation>
    <scope>NUCLEOTIDE SEQUENCE [LARGE SCALE GENOMIC DNA]</scope>
    <source>
        <tissue evidence="2">Leaf</tissue>
    </source>
</reference>
<feature type="compositionally biased region" description="Basic and acidic residues" evidence="1">
    <location>
        <begin position="36"/>
        <end position="55"/>
    </location>
</feature>
<dbReference type="Proteomes" id="UP000636800">
    <property type="component" value="Chromosome 12"/>
</dbReference>
<evidence type="ECO:0000313" key="2">
    <source>
        <dbReference type="EMBL" id="KAG0457473.1"/>
    </source>
</evidence>
<feature type="compositionally biased region" description="Polar residues" evidence="1">
    <location>
        <begin position="1"/>
        <end position="24"/>
    </location>
</feature>